<proteinExistence type="predicted"/>
<keyword evidence="1" id="KW-0378">Hydrolase</keyword>
<dbReference type="SUPFAM" id="SSF53254">
    <property type="entry name" value="Phosphoglycerate mutase-like"/>
    <property type="match status" value="1"/>
</dbReference>
<protein>
    <submittedName>
        <fullName evidence="2">Phosphoglycerate mutase</fullName>
    </submittedName>
</protein>
<organism evidence="2 3">
    <name type="scientific">Nocardioides currus</name>
    <dbReference type="NCBI Taxonomy" id="2133958"/>
    <lineage>
        <taxon>Bacteria</taxon>
        <taxon>Bacillati</taxon>
        <taxon>Actinomycetota</taxon>
        <taxon>Actinomycetes</taxon>
        <taxon>Propionibacteriales</taxon>
        <taxon>Nocardioidaceae</taxon>
        <taxon>Nocardioides</taxon>
    </lineage>
</organism>
<dbReference type="AlphaFoldDB" id="A0A2R7YUH4"/>
<gene>
    <name evidence="2" type="ORF">C7S10_15450</name>
</gene>
<dbReference type="GO" id="GO:0016787">
    <property type="term" value="F:hydrolase activity"/>
    <property type="evidence" value="ECO:0007669"/>
    <property type="project" value="UniProtKB-KW"/>
</dbReference>
<name>A0A2R7YUH4_9ACTN</name>
<dbReference type="RefSeq" id="WP_108345344.1">
    <property type="nucleotide sequence ID" value="NZ_PYXZ01000007.1"/>
</dbReference>
<keyword evidence="3" id="KW-1185">Reference proteome</keyword>
<dbReference type="Pfam" id="PF00300">
    <property type="entry name" value="His_Phos_1"/>
    <property type="match status" value="1"/>
</dbReference>
<dbReference type="EMBL" id="PYXZ01000007">
    <property type="protein sequence ID" value="PUA79954.1"/>
    <property type="molecule type" value="Genomic_DNA"/>
</dbReference>
<dbReference type="Gene3D" id="3.40.50.1240">
    <property type="entry name" value="Phosphoglycerate mutase-like"/>
    <property type="match status" value="1"/>
</dbReference>
<evidence type="ECO:0000256" key="1">
    <source>
        <dbReference type="ARBA" id="ARBA00022801"/>
    </source>
</evidence>
<dbReference type="Proteomes" id="UP000244867">
    <property type="component" value="Unassembled WGS sequence"/>
</dbReference>
<dbReference type="OrthoDB" id="9810154at2"/>
<dbReference type="InterPro" id="IPR013078">
    <property type="entry name" value="His_Pase_superF_clade-1"/>
</dbReference>
<comment type="caution">
    <text evidence="2">The sequence shown here is derived from an EMBL/GenBank/DDBJ whole genome shotgun (WGS) entry which is preliminary data.</text>
</comment>
<evidence type="ECO:0000313" key="3">
    <source>
        <dbReference type="Proteomes" id="UP000244867"/>
    </source>
</evidence>
<dbReference type="InterPro" id="IPR051021">
    <property type="entry name" value="Mito_Ser/Thr_phosphatase"/>
</dbReference>
<dbReference type="PANTHER" id="PTHR20935:SF1">
    <property type="entry name" value="SLL1549 PROTEIN"/>
    <property type="match status" value="1"/>
</dbReference>
<accession>A0A2R7YUH4</accession>
<dbReference type="SMART" id="SM00855">
    <property type="entry name" value="PGAM"/>
    <property type="match status" value="1"/>
</dbReference>
<evidence type="ECO:0000313" key="2">
    <source>
        <dbReference type="EMBL" id="PUA79954.1"/>
    </source>
</evidence>
<dbReference type="PANTHER" id="PTHR20935">
    <property type="entry name" value="PHOSPHOGLYCERATE MUTASE-RELATED"/>
    <property type="match status" value="1"/>
</dbReference>
<sequence length="176" mass="18680">MPSLNPASRERVLVLLRHARAESWGETDHDRHLADEGRADAGAAGRWLAEQGLVPDHALVSSATRTQETWQSLAEAAGWSLEPQLDDGLYSAGPDTVLDLVRGTSSEARTLVVIGHNPTVAYLAQMLDDGDGDPTAAADMVMGYPTCALTVLTFDGDWSALDLASATVTAFHVGRA</sequence>
<dbReference type="InterPro" id="IPR029033">
    <property type="entry name" value="His_PPase_superfam"/>
</dbReference>
<reference evidence="2 3" key="1">
    <citation type="submission" date="2018-03" db="EMBL/GenBank/DDBJ databases">
        <authorList>
            <person name="Keele B.F."/>
        </authorList>
    </citation>
    <scope>NUCLEOTIDE SEQUENCE [LARGE SCALE GENOMIC DNA]</scope>
    <source>
        <strain evidence="2 3">IB-3</strain>
    </source>
</reference>